<dbReference type="EMBL" id="FQZO01000006">
    <property type="protein sequence ID" value="SHJ64123.1"/>
    <property type="molecule type" value="Genomic_DNA"/>
</dbReference>
<dbReference type="AlphaFoldDB" id="A0A1M6KYP7"/>
<dbReference type="OrthoDB" id="9972864at2"/>
<evidence type="ECO:0000313" key="2">
    <source>
        <dbReference type="Proteomes" id="UP000184080"/>
    </source>
</evidence>
<dbReference type="RefSeq" id="WP_073009808.1">
    <property type="nucleotide sequence ID" value="NZ_FQZO01000006.1"/>
</dbReference>
<protein>
    <submittedName>
        <fullName evidence="1">Uncharacterized protein</fullName>
    </submittedName>
</protein>
<dbReference type="STRING" id="1121298.SAMN05444401_3545"/>
<proteinExistence type="predicted"/>
<dbReference type="Proteomes" id="UP000184080">
    <property type="component" value="Unassembled WGS sequence"/>
</dbReference>
<gene>
    <name evidence="1" type="ORF">SAMN05444401_3545</name>
</gene>
<keyword evidence="2" id="KW-1185">Reference proteome</keyword>
<name>A0A1M6KYP7_9CLOT</name>
<sequence>MFNVSDEKIIEAFEGYRGLNIYHAEIPEEKKEDYNYFYYIEDGIIPGNVKYLTQELIIFYVSKNQSEYGESEIIDKIESIGLNFVRADYDRLQLGETNQFIDVIAFRCTRKMKRVKCNGYRI</sequence>
<organism evidence="1 2">
    <name type="scientific">Clostridium amylolyticum</name>
    <dbReference type="NCBI Taxonomy" id="1121298"/>
    <lineage>
        <taxon>Bacteria</taxon>
        <taxon>Bacillati</taxon>
        <taxon>Bacillota</taxon>
        <taxon>Clostridia</taxon>
        <taxon>Eubacteriales</taxon>
        <taxon>Clostridiaceae</taxon>
        <taxon>Clostridium</taxon>
    </lineage>
</organism>
<accession>A0A1M6KYP7</accession>
<reference evidence="1 2" key="1">
    <citation type="submission" date="2016-11" db="EMBL/GenBank/DDBJ databases">
        <authorList>
            <person name="Jaros S."/>
            <person name="Januszkiewicz K."/>
            <person name="Wedrychowicz H."/>
        </authorList>
    </citation>
    <scope>NUCLEOTIDE SEQUENCE [LARGE SCALE GENOMIC DNA]</scope>
    <source>
        <strain evidence="1 2">DSM 21864</strain>
    </source>
</reference>
<evidence type="ECO:0000313" key="1">
    <source>
        <dbReference type="EMBL" id="SHJ64123.1"/>
    </source>
</evidence>